<evidence type="ECO:0000256" key="6">
    <source>
        <dbReference type="ARBA" id="ARBA00022679"/>
    </source>
</evidence>
<protein>
    <recommendedName>
        <fullName evidence="4 14">Dolichyl-phosphate-mannose--protein mannosyltransferase</fullName>
        <ecNumber evidence="4 14">2.4.1.109</ecNumber>
    </recommendedName>
</protein>
<dbReference type="Pfam" id="PF02366">
    <property type="entry name" value="PMT"/>
    <property type="match status" value="1"/>
</dbReference>
<feature type="transmembrane region" description="Helical" evidence="14">
    <location>
        <begin position="665"/>
        <end position="683"/>
    </location>
</feature>
<dbReference type="EMBL" id="BTFZ01000020">
    <property type="protein sequence ID" value="GMM38437.1"/>
    <property type="molecule type" value="Genomic_DNA"/>
</dbReference>
<evidence type="ECO:0000256" key="2">
    <source>
        <dbReference type="ARBA" id="ARBA00004922"/>
    </source>
</evidence>
<evidence type="ECO:0000256" key="11">
    <source>
        <dbReference type="ARBA" id="ARBA00023136"/>
    </source>
</evidence>
<name>A0AAV5QVH7_9ASCO</name>
<dbReference type="Proteomes" id="UP001360560">
    <property type="component" value="Unassembled WGS sequence"/>
</dbReference>
<dbReference type="PROSITE" id="PS50919">
    <property type="entry name" value="MIR"/>
    <property type="match status" value="2"/>
</dbReference>
<comment type="subcellular location">
    <subcellularLocation>
        <location evidence="1 14">Endoplasmic reticulum membrane</location>
        <topology evidence="1 14">Multi-pass membrane protein</topology>
    </subcellularLocation>
</comment>
<dbReference type="PANTHER" id="PTHR10050">
    <property type="entry name" value="DOLICHYL-PHOSPHATE-MANNOSE--PROTEIN MANNOSYLTRANSFERASE"/>
    <property type="match status" value="1"/>
</dbReference>
<evidence type="ECO:0000256" key="10">
    <source>
        <dbReference type="ARBA" id="ARBA00022989"/>
    </source>
</evidence>
<evidence type="ECO:0000256" key="8">
    <source>
        <dbReference type="ARBA" id="ARBA00022737"/>
    </source>
</evidence>
<feature type="transmembrane region" description="Helical" evidence="14">
    <location>
        <begin position="695"/>
        <end position="712"/>
    </location>
</feature>
<evidence type="ECO:0000256" key="12">
    <source>
        <dbReference type="ARBA" id="ARBA00045085"/>
    </source>
</evidence>
<dbReference type="InterPro" id="IPR032421">
    <property type="entry name" value="PMT_4TMC"/>
</dbReference>
<dbReference type="InterPro" id="IPR036300">
    <property type="entry name" value="MIR_dom_sf"/>
</dbReference>
<dbReference type="AlphaFoldDB" id="A0AAV5QVH7"/>
<dbReference type="GO" id="GO:0004169">
    <property type="term" value="F:dolichyl-phosphate-mannose-protein mannosyltransferase activity"/>
    <property type="evidence" value="ECO:0007669"/>
    <property type="project" value="UniProtKB-UniRule"/>
</dbReference>
<dbReference type="GeneID" id="90076425"/>
<evidence type="ECO:0000256" key="1">
    <source>
        <dbReference type="ARBA" id="ARBA00004477"/>
    </source>
</evidence>
<feature type="transmembrane region" description="Helical" evidence="14">
    <location>
        <begin position="183"/>
        <end position="199"/>
    </location>
</feature>
<evidence type="ECO:0000256" key="7">
    <source>
        <dbReference type="ARBA" id="ARBA00022692"/>
    </source>
</evidence>
<dbReference type="EC" id="2.4.1.109" evidence="4 14"/>
<dbReference type="GO" id="GO:0005789">
    <property type="term" value="C:endoplasmic reticulum membrane"/>
    <property type="evidence" value="ECO:0007669"/>
    <property type="project" value="UniProtKB-SubCell"/>
</dbReference>
<dbReference type="Pfam" id="PF02815">
    <property type="entry name" value="MIR"/>
    <property type="match status" value="1"/>
</dbReference>
<keyword evidence="11 14" id="KW-0472">Membrane</keyword>
<comment type="catalytic activity">
    <reaction evidence="13 14">
        <text>a di-trans,poly-cis-dolichyl beta-D-mannosyl phosphate + L-seryl-[protein] = 3-O-(alpha-D-mannosyl)-L-seryl-[protein] + a di-trans,poly-cis-dolichyl phosphate + H(+)</text>
        <dbReference type="Rhea" id="RHEA:17377"/>
        <dbReference type="Rhea" id="RHEA-COMP:9863"/>
        <dbReference type="Rhea" id="RHEA-COMP:13546"/>
        <dbReference type="Rhea" id="RHEA-COMP:19498"/>
        <dbReference type="Rhea" id="RHEA-COMP:19501"/>
        <dbReference type="ChEBI" id="CHEBI:15378"/>
        <dbReference type="ChEBI" id="CHEBI:29999"/>
        <dbReference type="ChEBI" id="CHEBI:57683"/>
        <dbReference type="ChEBI" id="CHEBI:58211"/>
        <dbReference type="ChEBI" id="CHEBI:137321"/>
        <dbReference type="EC" id="2.4.1.109"/>
    </reaction>
</comment>
<feature type="domain" description="MIR" evidence="15">
    <location>
        <begin position="349"/>
        <end position="404"/>
    </location>
</feature>
<comment type="similarity">
    <text evidence="3 14">Belongs to the glycosyltransferase 39 family.</text>
</comment>
<keyword evidence="5 14" id="KW-0328">Glycosyltransferase</keyword>
<feature type="transmembrane region" description="Helical" evidence="14">
    <location>
        <begin position="625"/>
        <end position="645"/>
    </location>
</feature>
<keyword evidence="7 14" id="KW-0812">Transmembrane</keyword>
<dbReference type="RefSeq" id="XP_064855432.1">
    <property type="nucleotide sequence ID" value="XM_064999360.1"/>
</dbReference>
<feature type="transmembrane region" description="Helical" evidence="14">
    <location>
        <begin position="211"/>
        <end position="230"/>
    </location>
</feature>
<comment type="function">
    <text evidence="14">Transfers mannose from Dol-P-mannose to Ser or Thr residues on proteins.</text>
</comment>
<comment type="catalytic activity">
    <reaction evidence="12 14">
        <text>a di-trans,poly-cis-dolichyl beta-D-mannosyl phosphate + L-threonyl-[protein] = 3-O-(alpha-D-mannosyl)-L-threonyl-[protein] + a di-trans,poly-cis-dolichyl phosphate + H(+)</text>
        <dbReference type="Rhea" id="RHEA:53396"/>
        <dbReference type="Rhea" id="RHEA-COMP:11060"/>
        <dbReference type="Rhea" id="RHEA-COMP:13547"/>
        <dbReference type="Rhea" id="RHEA-COMP:19498"/>
        <dbReference type="Rhea" id="RHEA-COMP:19501"/>
        <dbReference type="ChEBI" id="CHEBI:15378"/>
        <dbReference type="ChEBI" id="CHEBI:30013"/>
        <dbReference type="ChEBI" id="CHEBI:57683"/>
        <dbReference type="ChEBI" id="CHEBI:58211"/>
        <dbReference type="ChEBI" id="CHEBI:137323"/>
        <dbReference type="EC" id="2.4.1.109"/>
    </reaction>
</comment>
<evidence type="ECO:0000256" key="9">
    <source>
        <dbReference type="ARBA" id="ARBA00022824"/>
    </source>
</evidence>
<evidence type="ECO:0000313" key="17">
    <source>
        <dbReference type="Proteomes" id="UP001360560"/>
    </source>
</evidence>
<evidence type="ECO:0000313" key="16">
    <source>
        <dbReference type="EMBL" id="GMM38437.1"/>
    </source>
</evidence>
<keyword evidence="9 14" id="KW-0256">Endoplasmic reticulum</keyword>
<reference evidence="16 17" key="1">
    <citation type="journal article" date="2023" name="Elife">
        <title>Identification of key yeast species and microbe-microbe interactions impacting larval growth of Drosophila in the wild.</title>
        <authorList>
            <person name="Mure A."/>
            <person name="Sugiura Y."/>
            <person name="Maeda R."/>
            <person name="Honda K."/>
            <person name="Sakurai N."/>
            <person name="Takahashi Y."/>
            <person name="Watada M."/>
            <person name="Katoh T."/>
            <person name="Gotoh A."/>
            <person name="Gotoh Y."/>
            <person name="Taniguchi I."/>
            <person name="Nakamura K."/>
            <person name="Hayashi T."/>
            <person name="Katayama T."/>
            <person name="Uemura T."/>
            <person name="Hattori Y."/>
        </authorList>
    </citation>
    <scope>NUCLEOTIDE SEQUENCE [LARGE SCALE GENOMIC DNA]</scope>
    <source>
        <strain evidence="16 17">SC-9</strain>
    </source>
</reference>
<evidence type="ECO:0000256" key="5">
    <source>
        <dbReference type="ARBA" id="ARBA00022676"/>
    </source>
</evidence>
<dbReference type="Gene3D" id="2.80.10.50">
    <property type="match status" value="1"/>
</dbReference>
<organism evidence="16 17">
    <name type="scientific">Saccharomycopsis crataegensis</name>
    <dbReference type="NCBI Taxonomy" id="43959"/>
    <lineage>
        <taxon>Eukaryota</taxon>
        <taxon>Fungi</taxon>
        <taxon>Dikarya</taxon>
        <taxon>Ascomycota</taxon>
        <taxon>Saccharomycotina</taxon>
        <taxon>Saccharomycetes</taxon>
        <taxon>Saccharomycopsidaceae</taxon>
        <taxon>Saccharomycopsis</taxon>
    </lineage>
</organism>
<feature type="transmembrane region" description="Helical" evidence="14">
    <location>
        <begin position="264"/>
        <end position="282"/>
    </location>
</feature>
<feature type="domain" description="MIR" evidence="15">
    <location>
        <begin position="419"/>
        <end position="475"/>
    </location>
</feature>
<dbReference type="InterPro" id="IPR003342">
    <property type="entry name" value="ArnT-like_N"/>
</dbReference>
<gene>
    <name evidence="16" type="ORF">DASC09_057760</name>
</gene>
<dbReference type="SUPFAM" id="SSF82109">
    <property type="entry name" value="MIR domain"/>
    <property type="match status" value="1"/>
</dbReference>
<evidence type="ECO:0000259" key="15">
    <source>
        <dbReference type="PROSITE" id="PS50919"/>
    </source>
</evidence>
<evidence type="ECO:0000256" key="14">
    <source>
        <dbReference type="RuleBase" id="RU367007"/>
    </source>
</evidence>
<keyword evidence="10 14" id="KW-1133">Transmembrane helix</keyword>
<proteinExistence type="inferred from homology"/>
<evidence type="ECO:0000256" key="13">
    <source>
        <dbReference type="ARBA" id="ARBA00045102"/>
    </source>
</evidence>
<comment type="pathway">
    <text evidence="2 14">Protein modification; protein glycosylation.</text>
</comment>
<evidence type="ECO:0000256" key="3">
    <source>
        <dbReference type="ARBA" id="ARBA00007222"/>
    </source>
</evidence>
<dbReference type="InterPro" id="IPR016093">
    <property type="entry name" value="MIR_motif"/>
</dbReference>
<dbReference type="SMART" id="SM00472">
    <property type="entry name" value="MIR"/>
    <property type="match status" value="3"/>
</dbReference>
<keyword evidence="8" id="KW-0677">Repeat</keyword>
<evidence type="ECO:0000256" key="4">
    <source>
        <dbReference type="ARBA" id="ARBA00012839"/>
    </source>
</evidence>
<dbReference type="InterPro" id="IPR027005">
    <property type="entry name" value="PMT-like"/>
</dbReference>
<feature type="transmembrane region" description="Helical" evidence="14">
    <location>
        <begin position="732"/>
        <end position="751"/>
    </location>
</feature>
<keyword evidence="17" id="KW-1185">Reference proteome</keyword>
<accession>A0AAV5QVH7</accession>
<comment type="caution">
    <text evidence="16">The sequence shown here is derived from an EMBL/GenBank/DDBJ whole genome shotgun (WGS) entry which is preliminary data.</text>
</comment>
<sequence length="788" mass="91070">MPAKQKKPLRFRRPGSIEHIYDDDFEGEYQFDEFDEFDNLSDDDTEDELSPEDLKKVIAAQQQEITNTFKYIESIAAPILFTLLGFAVRVYRIGINDTVVWDEAHFGKFGSYYLRHEFYHDVHPPLGKMLVGFSGYLAGYNGSWDFPSGETYPKEIAFIKMRLFQAVFSTVCVPFAYLTAKEIGFGILPTWLFTLMVALEQSYVTLGRFILLDAMLLCFTVTTMFCFVKFHNESAVPFSKKWWKWILFLGISIGCVDSVKMVGFFITLLVGIYTIVQLWQYWGDQSMSKTTYFYHWIARIFSLMIVPLTVFALCFKIHFELLWKSGTGDANMNSLFQANLAGSDVATGPRNVVIGSSRVTLKSQAMNGGLLHSHVQTYPGGSEQQQVTTYSHKDTNNNWLFQRRREVDAWNPYNDVEIFDEVYDGMVVRIYHESTGTNLHTHEFDAPVTKKQWEVSCYGSIDEGDEKDNWIVEIVSQYGNENASVIHPLTTTFTLRNQVLDCYLGTSGANYPDWGFGQGEVVCFKKNSLRGDRRNIYWNVENHQNSRLSLPPADFLLPKTSFWNDFIELNMAMMATNNALVPDAEKLDELASSWWQWPSLHTGIRLCGWDDDTIKYYLIGSPATTWPSTIAVGVIFPIIFIYYLLRWQRQYQDFPDSTESTTGKWNLFLMGGVYPMLGWGLHYTPFVIMGRVTYVHHYLPALYFAMLVYVYVFELGVSRLNSGVPTTTKKFMYFTLYLMNFALIAMTFRYFSPLSFGMEGPNEDFGYLNWLPSWKISDEKRWDWNYDS</sequence>
<feature type="transmembrane region" description="Helical" evidence="14">
    <location>
        <begin position="294"/>
        <end position="315"/>
    </location>
</feature>
<dbReference type="Pfam" id="PF16192">
    <property type="entry name" value="PMT_4TMC"/>
    <property type="match status" value="1"/>
</dbReference>
<keyword evidence="6 14" id="KW-0808">Transferase</keyword>
<dbReference type="PANTHER" id="PTHR10050:SF46">
    <property type="entry name" value="PROTEIN O-MANNOSYL-TRANSFERASE 2"/>
    <property type="match status" value="1"/>
</dbReference>